<reference evidence="1" key="1">
    <citation type="submission" date="2014-12" db="EMBL/GenBank/DDBJ databases">
        <title>Insight into the proteome of Arion vulgaris.</title>
        <authorList>
            <person name="Aradska J."/>
            <person name="Bulat T."/>
            <person name="Smidak R."/>
            <person name="Sarate P."/>
            <person name="Gangsoo J."/>
            <person name="Sialana F."/>
            <person name="Bilban M."/>
            <person name="Lubec G."/>
        </authorList>
    </citation>
    <scope>NUCLEOTIDE SEQUENCE</scope>
    <source>
        <tissue evidence="1">Skin</tissue>
    </source>
</reference>
<dbReference type="EMBL" id="HACG01039323">
    <property type="protein sequence ID" value="CEK86188.1"/>
    <property type="molecule type" value="Transcribed_RNA"/>
</dbReference>
<sequence length="102" mass="11278">MGLHMPFTDLQKRKYTVANDSGLYKFAHSDDLLHFDLHSARRNIYSGIILICVVTRSLGIHDYSHITTIQHSSSPSSSTHYRAAVLFPGPPLGDGVGSWSAH</sequence>
<proteinExistence type="predicted"/>
<name>A0A0B7AZG2_9EUPU</name>
<evidence type="ECO:0000313" key="1">
    <source>
        <dbReference type="EMBL" id="CEK86188.1"/>
    </source>
</evidence>
<accession>A0A0B7AZG2</accession>
<protein>
    <submittedName>
        <fullName evidence="1">Uncharacterized protein</fullName>
    </submittedName>
</protein>
<organism evidence="1">
    <name type="scientific">Arion vulgaris</name>
    <dbReference type="NCBI Taxonomy" id="1028688"/>
    <lineage>
        <taxon>Eukaryota</taxon>
        <taxon>Metazoa</taxon>
        <taxon>Spiralia</taxon>
        <taxon>Lophotrochozoa</taxon>
        <taxon>Mollusca</taxon>
        <taxon>Gastropoda</taxon>
        <taxon>Heterobranchia</taxon>
        <taxon>Euthyneura</taxon>
        <taxon>Panpulmonata</taxon>
        <taxon>Eupulmonata</taxon>
        <taxon>Stylommatophora</taxon>
        <taxon>Helicina</taxon>
        <taxon>Arionoidea</taxon>
        <taxon>Arionidae</taxon>
        <taxon>Arion</taxon>
    </lineage>
</organism>
<dbReference type="AlphaFoldDB" id="A0A0B7AZG2"/>
<gene>
    <name evidence="1" type="primary">ORF152464</name>
</gene>